<reference evidence="2 3" key="1">
    <citation type="journal article" date="2016" name="Mol. Biol. Evol.">
        <title>Comparative Genomics of Early-Diverging Mushroom-Forming Fungi Provides Insights into the Origins of Lignocellulose Decay Capabilities.</title>
        <authorList>
            <person name="Nagy L.G."/>
            <person name="Riley R."/>
            <person name="Tritt A."/>
            <person name="Adam C."/>
            <person name="Daum C."/>
            <person name="Floudas D."/>
            <person name="Sun H."/>
            <person name="Yadav J.S."/>
            <person name="Pangilinan J."/>
            <person name="Larsson K.H."/>
            <person name="Matsuura K."/>
            <person name="Barry K."/>
            <person name="Labutti K."/>
            <person name="Kuo R."/>
            <person name="Ohm R.A."/>
            <person name="Bhattacharya S.S."/>
            <person name="Shirouzu T."/>
            <person name="Yoshinaga Y."/>
            <person name="Martin F.M."/>
            <person name="Grigoriev I.V."/>
            <person name="Hibbett D.S."/>
        </authorList>
    </citation>
    <scope>NUCLEOTIDE SEQUENCE [LARGE SCALE GENOMIC DNA]</scope>
    <source>
        <strain evidence="2 3">HHB14362 ss-1</strain>
    </source>
</reference>
<dbReference type="EMBL" id="KV425572">
    <property type="protein sequence ID" value="KZT25350.1"/>
    <property type="molecule type" value="Genomic_DNA"/>
</dbReference>
<dbReference type="Proteomes" id="UP000076761">
    <property type="component" value="Unassembled WGS sequence"/>
</dbReference>
<evidence type="ECO:0000313" key="3">
    <source>
        <dbReference type="Proteomes" id="UP000076761"/>
    </source>
</evidence>
<proteinExistence type="predicted"/>
<accession>A0A165SLN3</accession>
<keyword evidence="3" id="KW-1185">Reference proteome</keyword>
<dbReference type="AlphaFoldDB" id="A0A165SLN3"/>
<feature type="compositionally biased region" description="Basic and acidic residues" evidence="1">
    <location>
        <begin position="13"/>
        <end position="29"/>
    </location>
</feature>
<organism evidence="2 3">
    <name type="scientific">Neolentinus lepideus HHB14362 ss-1</name>
    <dbReference type="NCBI Taxonomy" id="1314782"/>
    <lineage>
        <taxon>Eukaryota</taxon>
        <taxon>Fungi</taxon>
        <taxon>Dikarya</taxon>
        <taxon>Basidiomycota</taxon>
        <taxon>Agaricomycotina</taxon>
        <taxon>Agaricomycetes</taxon>
        <taxon>Gloeophyllales</taxon>
        <taxon>Gloeophyllaceae</taxon>
        <taxon>Neolentinus</taxon>
    </lineage>
</organism>
<protein>
    <submittedName>
        <fullName evidence="2">Uncharacterized protein</fullName>
    </submittedName>
</protein>
<sequence>MSRGTAAGTIEIKSTRLHDAAERRDRKSEQPPTHSSSQPLPREEHILMAYMRVMITLMARP</sequence>
<feature type="compositionally biased region" description="Polar residues" evidence="1">
    <location>
        <begin position="30"/>
        <end position="39"/>
    </location>
</feature>
<feature type="region of interest" description="Disordered" evidence="1">
    <location>
        <begin position="1"/>
        <end position="44"/>
    </location>
</feature>
<dbReference type="InParanoid" id="A0A165SLN3"/>
<evidence type="ECO:0000256" key="1">
    <source>
        <dbReference type="SAM" id="MobiDB-lite"/>
    </source>
</evidence>
<gene>
    <name evidence="2" type="ORF">NEOLEDRAFT_1133723</name>
</gene>
<evidence type="ECO:0000313" key="2">
    <source>
        <dbReference type="EMBL" id="KZT25350.1"/>
    </source>
</evidence>
<name>A0A165SLN3_9AGAM</name>